<feature type="domain" description="T20D4.11-like" evidence="2">
    <location>
        <begin position="30"/>
        <end position="179"/>
    </location>
</feature>
<evidence type="ECO:0000256" key="1">
    <source>
        <dbReference type="SAM" id="SignalP"/>
    </source>
</evidence>
<dbReference type="KEGG" id="crq:GCK72_021937"/>
<protein>
    <recommendedName>
        <fullName evidence="2">T20D4.11-like domain-containing protein</fullName>
    </recommendedName>
</protein>
<feature type="signal peptide" evidence="1">
    <location>
        <begin position="1"/>
        <end position="19"/>
    </location>
</feature>
<dbReference type="InterPro" id="IPR016638">
    <property type="entry name" value="UPF0376"/>
</dbReference>
<accession>A0A6A5GJG1</accession>
<evidence type="ECO:0000313" key="4">
    <source>
        <dbReference type="Proteomes" id="UP000483820"/>
    </source>
</evidence>
<dbReference type="PANTHER" id="PTHR21453">
    <property type="entry name" value="DUF19 DOMAIN-CONTAINING PROTEIN-RELATED-RELATED"/>
    <property type="match status" value="1"/>
</dbReference>
<comment type="caution">
    <text evidence="3">The sequence shown here is derived from an EMBL/GenBank/DDBJ whole genome shotgun (WGS) entry which is preliminary data.</text>
</comment>
<evidence type="ECO:0000259" key="2">
    <source>
        <dbReference type="Pfam" id="PF01579"/>
    </source>
</evidence>
<dbReference type="EMBL" id="WUAV01000005">
    <property type="protein sequence ID" value="KAF1755368.1"/>
    <property type="molecule type" value="Genomic_DNA"/>
</dbReference>
<gene>
    <name evidence="3" type="ORF">GCK72_021937</name>
</gene>
<organism evidence="3 4">
    <name type="scientific">Caenorhabditis remanei</name>
    <name type="common">Caenorhabditis vulgaris</name>
    <dbReference type="NCBI Taxonomy" id="31234"/>
    <lineage>
        <taxon>Eukaryota</taxon>
        <taxon>Metazoa</taxon>
        <taxon>Ecdysozoa</taxon>
        <taxon>Nematoda</taxon>
        <taxon>Chromadorea</taxon>
        <taxon>Rhabditida</taxon>
        <taxon>Rhabditina</taxon>
        <taxon>Rhabditomorpha</taxon>
        <taxon>Rhabditoidea</taxon>
        <taxon>Rhabditidae</taxon>
        <taxon>Peloderinae</taxon>
        <taxon>Caenorhabditis</taxon>
    </lineage>
</organism>
<dbReference type="PIRSF" id="PIRSF015697">
    <property type="entry name" value="UCP015697"/>
    <property type="match status" value="1"/>
</dbReference>
<dbReference type="AlphaFoldDB" id="A0A6A5GJG1"/>
<dbReference type="InterPro" id="IPR002542">
    <property type="entry name" value="T20D4.11-like_dom"/>
</dbReference>
<reference evidence="3 4" key="1">
    <citation type="submission" date="2019-12" db="EMBL/GenBank/DDBJ databases">
        <title>Chromosome-level assembly of the Caenorhabditis remanei genome.</title>
        <authorList>
            <person name="Teterina A.A."/>
            <person name="Willis J.H."/>
            <person name="Phillips P.C."/>
        </authorList>
    </citation>
    <scope>NUCLEOTIDE SEQUENCE [LARGE SCALE GENOMIC DNA]</scope>
    <source>
        <strain evidence="3 4">PX506</strain>
        <tissue evidence="3">Whole organism</tissue>
    </source>
</reference>
<dbReference type="GeneID" id="9816685"/>
<dbReference type="CTD" id="9816685"/>
<evidence type="ECO:0000313" key="3">
    <source>
        <dbReference type="EMBL" id="KAF1755368.1"/>
    </source>
</evidence>
<name>A0A6A5GJG1_CAERE</name>
<proteinExistence type="predicted"/>
<keyword evidence="1" id="KW-0732">Signal</keyword>
<feature type="chain" id="PRO_5025545588" description="T20D4.11-like domain-containing protein" evidence="1">
    <location>
        <begin position="20"/>
        <end position="186"/>
    </location>
</feature>
<dbReference type="Pfam" id="PF01579">
    <property type="entry name" value="DUF19"/>
    <property type="match status" value="1"/>
</dbReference>
<dbReference type="Proteomes" id="UP000483820">
    <property type="component" value="Chromosome V"/>
</dbReference>
<dbReference type="PANTHER" id="PTHR21453:SF11">
    <property type="entry name" value="DUF19 DOMAIN-CONTAINING PROTEIN"/>
    <property type="match status" value="1"/>
</dbReference>
<sequence>MKPFQYLLIFFSLLHLGNSFFIPPENFQKCGLDESLGVILCIAPVTTLFQDNINLQNITRARGIRIVDECRNATTCLAQYPCVTQVQLDKVFNLLCDTITYFSTDFASCQKKLIAQMPPCMRDAEKNLLNIEKIGHPCDLISKYQPCMETEITNICGEKYWTPLDTILKKLQKYAHIKCPIIDTEV</sequence>
<dbReference type="RefSeq" id="XP_003105254.2">
    <property type="nucleotide sequence ID" value="XM_003105206.2"/>
</dbReference>